<evidence type="ECO:0000256" key="7">
    <source>
        <dbReference type="ARBA" id="ARBA00023004"/>
    </source>
</evidence>
<proteinExistence type="inferred from homology"/>
<keyword evidence="8" id="KW-0823">Tryptophan catabolism</keyword>
<dbReference type="SUPFAM" id="SSF140959">
    <property type="entry name" value="Indolic compounds 2,3-dioxygenase-like"/>
    <property type="match status" value="2"/>
</dbReference>
<dbReference type="GO" id="GO:0005737">
    <property type="term" value="C:cytoplasm"/>
    <property type="evidence" value="ECO:0007669"/>
    <property type="project" value="TreeGrafter"/>
</dbReference>
<feature type="binding site" description="proximal binding residue" evidence="9">
    <location>
        <position position="347"/>
    </location>
    <ligand>
        <name>heme b</name>
        <dbReference type="ChEBI" id="CHEBI:60344"/>
    </ligand>
    <ligandPart>
        <name>Fe</name>
        <dbReference type="ChEBI" id="CHEBI:18248"/>
    </ligandPart>
</feature>
<evidence type="ECO:0000256" key="6">
    <source>
        <dbReference type="ARBA" id="ARBA00023002"/>
    </source>
</evidence>
<dbReference type="GO" id="GO:0034354">
    <property type="term" value="P:'de novo' NAD+ biosynthetic process from L-tryptophan"/>
    <property type="evidence" value="ECO:0007669"/>
    <property type="project" value="TreeGrafter"/>
</dbReference>
<dbReference type="OrthoDB" id="10262710at2759"/>
<evidence type="ECO:0000313" key="11">
    <source>
        <dbReference type="Proteomes" id="UP000727407"/>
    </source>
</evidence>
<accession>A0A8J4X9Y7</accession>
<protein>
    <submittedName>
        <fullName evidence="10">Indoleamine 2,3-dioxygenase 2-like</fullName>
    </submittedName>
</protein>
<keyword evidence="4" id="KW-0391">Immunity</keyword>
<name>A0A8J4X9Y7_CLAMG</name>
<dbReference type="PANTHER" id="PTHR28657">
    <property type="entry name" value="INDOLEAMINE 2,3-DIOXYGENASE"/>
    <property type="match status" value="1"/>
</dbReference>
<dbReference type="PANTHER" id="PTHR28657:SF4">
    <property type="entry name" value="INDOLEAMINE 2,3-DIOXYGENASE 2"/>
    <property type="match status" value="1"/>
</dbReference>
<evidence type="ECO:0000256" key="1">
    <source>
        <dbReference type="ARBA" id="ARBA00007119"/>
    </source>
</evidence>
<comment type="similarity">
    <text evidence="1">Belongs to the indoleamine 2,3-dioxygenase family.</text>
</comment>
<sequence length="633" mass="69979">MGSKAANSNSERSLALKCFHISEEYGFAVPDPLVELPVYYQPWLEIAGRVSELISSHSLRSSVHKMPMLDTHLLDSHRELRLAHLALSVITMCYVWQEGEQDTVKVLPRNLAVPFWEVSQRLGLPPIFTHADGVLANWRRRNPDGPLDMENLDLLYSIPGGESARGFFLVTLLAELAAVPALKAIPEVIGGVCDGDVPAVTRSLDVVSRSIGDMKEAFKLMHVYVDPSVFYGIMRIFLSGWKDNPLMSEGLVYEGVQSEPMEFSGASAAQSSLLHCFDELLGVKHEGHGANFLTRMRSYMPPPHRRFIEEISRAPSLRAFVLNQADERLTEAFDHCAAQLVSLRSYHISVVSRFITVPAVRAKQLRSAGPASSEDHNPVQKAPMALEERGTGGSGIMSFLKAVRDRTKEMPMLDTHLLDSHRELRLAHLALSVITMCYVWQEGEQDTVKVLPRNLAVPFWEVSQRLGLPPILTNADAVLANWRRRNPDGTLDMENLDLLYSIPGGESARGFFLVSLLVELAAVPALKAIPEVIGGVCDGDVPAVTRSLDVVSRSIGDMKEAFKLMHVYVDPSVFYGIMRIFLSGWKDNPSMSEGLVYEGVQSEPMEFSGGSAAQSSLLHCFDELLGVKHEGHS</sequence>
<gene>
    <name evidence="10" type="ORF">DAT39_003006</name>
</gene>
<reference evidence="10" key="1">
    <citation type="submission" date="2020-07" db="EMBL/GenBank/DDBJ databases">
        <title>Clarias magur genome sequencing, assembly and annotation.</title>
        <authorList>
            <person name="Kushwaha B."/>
            <person name="Kumar R."/>
            <person name="Das P."/>
            <person name="Joshi C.G."/>
            <person name="Kumar D."/>
            <person name="Nagpure N.S."/>
            <person name="Pandey M."/>
            <person name="Agarwal S."/>
            <person name="Srivastava S."/>
            <person name="Singh M."/>
            <person name="Sahoo L."/>
            <person name="Jayasankar P."/>
            <person name="Meher P.K."/>
            <person name="Koringa P.G."/>
            <person name="Iquebal M.A."/>
            <person name="Das S.P."/>
            <person name="Bit A."/>
            <person name="Patnaik S."/>
            <person name="Patel N."/>
            <person name="Shah T.M."/>
            <person name="Hinsu A."/>
            <person name="Jena J.K."/>
        </authorList>
    </citation>
    <scope>NUCLEOTIDE SEQUENCE</scope>
    <source>
        <strain evidence="10">CIFAMagur01</strain>
        <tissue evidence="10">Testis</tissue>
    </source>
</reference>
<dbReference type="GO" id="GO:0019441">
    <property type="term" value="P:L-tryptophan catabolic process to kynurenine"/>
    <property type="evidence" value="ECO:0007669"/>
    <property type="project" value="InterPro"/>
</dbReference>
<dbReference type="GO" id="GO:0046872">
    <property type="term" value="F:metal ion binding"/>
    <property type="evidence" value="ECO:0007669"/>
    <property type="project" value="UniProtKB-KW"/>
</dbReference>
<dbReference type="GO" id="GO:0020037">
    <property type="term" value="F:heme binding"/>
    <property type="evidence" value="ECO:0007669"/>
    <property type="project" value="InterPro"/>
</dbReference>
<evidence type="ECO:0000256" key="8">
    <source>
        <dbReference type="ARBA" id="ARBA00023079"/>
    </source>
</evidence>
<keyword evidence="3 9" id="KW-0479">Metal-binding</keyword>
<evidence type="ECO:0000256" key="5">
    <source>
        <dbReference type="ARBA" id="ARBA00022964"/>
    </source>
</evidence>
<dbReference type="GO" id="GO:0004833">
    <property type="term" value="F:L-tryptophan 2,3-dioxygenase activity"/>
    <property type="evidence" value="ECO:0007669"/>
    <property type="project" value="TreeGrafter"/>
</dbReference>
<keyword evidence="11" id="KW-1185">Reference proteome</keyword>
<dbReference type="Pfam" id="PF01231">
    <property type="entry name" value="IDO"/>
    <property type="match status" value="1"/>
</dbReference>
<dbReference type="Proteomes" id="UP000727407">
    <property type="component" value="Unassembled WGS sequence"/>
</dbReference>
<evidence type="ECO:0000256" key="2">
    <source>
        <dbReference type="ARBA" id="ARBA00022617"/>
    </source>
</evidence>
<comment type="caution">
    <text evidence="10">The sequence shown here is derived from an EMBL/GenBank/DDBJ whole genome shotgun (WGS) entry which is preliminary data.</text>
</comment>
<dbReference type="GO" id="GO:0033754">
    <property type="term" value="F:indoleamine 2,3-dioxygenase activity"/>
    <property type="evidence" value="ECO:0007669"/>
    <property type="project" value="TreeGrafter"/>
</dbReference>
<keyword evidence="7 9" id="KW-0408">Iron</keyword>
<dbReference type="Gene3D" id="1.20.58.480">
    <property type="match status" value="2"/>
</dbReference>
<dbReference type="AlphaFoldDB" id="A0A8J4X9Y7"/>
<keyword evidence="6" id="KW-0560">Oxidoreductase</keyword>
<evidence type="ECO:0000313" key="10">
    <source>
        <dbReference type="EMBL" id="KAF5907351.1"/>
    </source>
</evidence>
<evidence type="ECO:0000256" key="4">
    <source>
        <dbReference type="ARBA" id="ARBA00022859"/>
    </source>
</evidence>
<organism evidence="10 11">
    <name type="scientific">Clarias magur</name>
    <name type="common">Asian catfish</name>
    <name type="synonym">Macropteronotus magur</name>
    <dbReference type="NCBI Taxonomy" id="1594786"/>
    <lineage>
        <taxon>Eukaryota</taxon>
        <taxon>Metazoa</taxon>
        <taxon>Chordata</taxon>
        <taxon>Craniata</taxon>
        <taxon>Vertebrata</taxon>
        <taxon>Euteleostomi</taxon>
        <taxon>Actinopterygii</taxon>
        <taxon>Neopterygii</taxon>
        <taxon>Teleostei</taxon>
        <taxon>Ostariophysi</taxon>
        <taxon>Siluriformes</taxon>
        <taxon>Clariidae</taxon>
        <taxon>Clarias</taxon>
    </lineage>
</organism>
<dbReference type="GO" id="GO:0002376">
    <property type="term" value="P:immune system process"/>
    <property type="evidence" value="ECO:0007669"/>
    <property type="project" value="UniProtKB-KW"/>
</dbReference>
<dbReference type="InterPro" id="IPR000898">
    <property type="entry name" value="Indolamine_dOase"/>
</dbReference>
<evidence type="ECO:0000256" key="3">
    <source>
        <dbReference type="ARBA" id="ARBA00022723"/>
    </source>
</evidence>
<dbReference type="InterPro" id="IPR037217">
    <property type="entry name" value="Trp/Indoleamine_2_3_dOase-like"/>
</dbReference>
<feature type="non-terminal residue" evidence="10">
    <location>
        <position position="1"/>
    </location>
</feature>
<dbReference type="FunFam" id="1.20.58.480:FF:000003">
    <property type="entry name" value="Indoleamine 2,3-dioxygenase 1"/>
    <property type="match status" value="1"/>
</dbReference>
<keyword evidence="5" id="KW-0223">Dioxygenase</keyword>
<evidence type="ECO:0000256" key="9">
    <source>
        <dbReference type="PIRSR" id="PIRSR600898-1"/>
    </source>
</evidence>
<keyword evidence="2 9" id="KW-0349">Heme</keyword>
<dbReference type="EMBL" id="QNUK01000023">
    <property type="protein sequence ID" value="KAF5907351.1"/>
    <property type="molecule type" value="Genomic_DNA"/>
</dbReference>